<dbReference type="Pfam" id="PF00346">
    <property type="entry name" value="Complex1_49kDa"/>
    <property type="match status" value="1"/>
</dbReference>
<comment type="caution">
    <text evidence="11">The sequence shown here is derived from an EMBL/GenBank/DDBJ whole genome shotgun (WGS) entry which is preliminary data.</text>
</comment>
<evidence type="ECO:0000256" key="3">
    <source>
        <dbReference type="ARBA" id="ARBA00022448"/>
    </source>
</evidence>
<keyword evidence="8" id="KW-1003">Cell membrane</keyword>
<comment type="function">
    <text evidence="1 8">NDH-1 shuttles electrons from NADH, via FMN and iron-sulfur (Fe-S) centers, to quinones in the respiratory chain. The immediate electron acceptor for the enzyme in this species is believed to be ubiquinone. Couples the redox reaction to proton translocation (for every two electrons transferred, four hydrogen ions are translocated across the cytoplasmic membrane), and thus conserves the redox energy in a proton gradient.</text>
</comment>
<evidence type="ECO:0000256" key="6">
    <source>
        <dbReference type="ARBA" id="ARBA00023027"/>
    </source>
</evidence>
<protein>
    <recommendedName>
        <fullName evidence="8">NADH-quinone oxidoreductase subunit D</fullName>
        <ecNumber evidence="8">7.1.1.-</ecNumber>
    </recommendedName>
    <alternativeName>
        <fullName evidence="8">NADH dehydrogenase I subunit D</fullName>
    </alternativeName>
    <alternativeName>
        <fullName evidence="8">NDH-1 subunit D</fullName>
    </alternativeName>
</protein>
<evidence type="ECO:0000256" key="5">
    <source>
        <dbReference type="ARBA" id="ARBA00022967"/>
    </source>
</evidence>
<dbReference type="PROSITE" id="PS00535">
    <property type="entry name" value="COMPLEX1_49K"/>
    <property type="match status" value="1"/>
</dbReference>
<comment type="catalytic activity">
    <reaction evidence="8">
        <text>a quinone + NADH + 5 H(+)(in) = a quinol + NAD(+) + 4 H(+)(out)</text>
        <dbReference type="Rhea" id="RHEA:57888"/>
        <dbReference type="ChEBI" id="CHEBI:15378"/>
        <dbReference type="ChEBI" id="CHEBI:24646"/>
        <dbReference type="ChEBI" id="CHEBI:57540"/>
        <dbReference type="ChEBI" id="CHEBI:57945"/>
        <dbReference type="ChEBI" id="CHEBI:132124"/>
    </reaction>
</comment>
<keyword evidence="4 8" id="KW-0874">Quinone</keyword>
<keyword evidence="8" id="KW-0472">Membrane</keyword>
<feature type="domain" description="NADH-quinone oxidoreductase subunit D" evidence="10">
    <location>
        <begin position="122"/>
        <end position="394"/>
    </location>
</feature>
<dbReference type="PANTHER" id="PTHR11993:SF10">
    <property type="entry name" value="NADH DEHYDROGENASE [UBIQUINONE] IRON-SULFUR PROTEIN 2, MITOCHONDRIAL"/>
    <property type="match status" value="1"/>
</dbReference>
<dbReference type="EMBL" id="JAEKJA010000001">
    <property type="protein sequence ID" value="MBJ3774399.1"/>
    <property type="molecule type" value="Genomic_DNA"/>
</dbReference>
<dbReference type="AlphaFoldDB" id="A0A934IN22"/>
<name>A0A934IN22_9HYPH</name>
<keyword evidence="5 8" id="KW-1278">Translocase</keyword>
<dbReference type="RefSeq" id="WP_198880283.1">
    <property type="nucleotide sequence ID" value="NZ_JAEKJA010000001.1"/>
</dbReference>
<dbReference type="GO" id="GO:0050136">
    <property type="term" value="F:NADH dehydrogenase (quinone) (non-electrogenic) activity"/>
    <property type="evidence" value="ECO:0007669"/>
    <property type="project" value="UniProtKB-UniRule"/>
</dbReference>
<dbReference type="NCBIfam" id="NF004739">
    <property type="entry name" value="PRK06075.1"/>
    <property type="match status" value="1"/>
</dbReference>
<evidence type="ECO:0000259" key="10">
    <source>
        <dbReference type="Pfam" id="PF00346"/>
    </source>
</evidence>
<dbReference type="GO" id="GO:0005886">
    <property type="term" value="C:plasma membrane"/>
    <property type="evidence" value="ECO:0007669"/>
    <property type="project" value="UniProtKB-SubCell"/>
</dbReference>
<evidence type="ECO:0000256" key="7">
    <source>
        <dbReference type="ARBA" id="ARBA00023075"/>
    </source>
</evidence>
<gene>
    <name evidence="8" type="primary">nuoD</name>
    <name evidence="11" type="ORF">JCR33_01800</name>
</gene>
<keyword evidence="12" id="KW-1185">Reference proteome</keyword>
<evidence type="ECO:0000313" key="11">
    <source>
        <dbReference type="EMBL" id="MBJ3774399.1"/>
    </source>
</evidence>
<comment type="subunit">
    <text evidence="8">NDH-1 is composed of 14 different subunits. Subunits NuoB, C, D, E, F, and G constitute the peripheral sector of the complex.</text>
</comment>
<keyword evidence="11" id="KW-0560">Oxidoreductase</keyword>
<sequence length="394" mass="44555">MAEQQVRNFNINFGPQHPAAHGVLRLVLELDGEIVTRVDPHIGLLHRGTEKLIEHKTYMQAVPYFDRLDYVAPMNQEHAFALATEKLLGVEIPKRAQLIRVLFCEIGRLLSHLLNVTTQAMDVGALTPPLWGFEEREKLMMFYERACGARLHANYFRPGGVHQDIPDALVDDIEAFCDPFLKVVDDLEGLITENRIFKQRNVDIGVVSLDECWAWGFSGVMVRGSGAAWDLRKAQPYECYDEMEFDIPIGKNGDCYDRYLIRVEEMRQAVRIMRQCVAKLRVTKGPIHTLDGKVAPPKRAEMKRSMEALIHHFKLYTEGYHVPEGEVYAAVEAPKGEFGVYLVADGTNKPYRCKIKAPGFAHLQAMDTMCEGHMLADVAAILGSLDIVFGEVDR</sequence>
<dbReference type="NCBIfam" id="TIGR01962">
    <property type="entry name" value="NuoD"/>
    <property type="match status" value="1"/>
</dbReference>
<dbReference type="GO" id="GO:0051287">
    <property type="term" value="F:NAD binding"/>
    <property type="evidence" value="ECO:0007669"/>
    <property type="project" value="InterPro"/>
</dbReference>
<dbReference type="PANTHER" id="PTHR11993">
    <property type="entry name" value="NADH-UBIQUINONE OXIDOREDUCTASE 49 KDA SUBUNIT"/>
    <property type="match status" value="1"/>
</dbReference>
<evidence type="ECO:0000256" key="9">
    <source>
        <dbReference type="RuleBase" id="RU003685"/>
    </source>
</evidence>
<evidence type="ECO:0000256" key="4">
    <source>
        <dbReference type="ARBA" id="ARBA00022719"/>
    </source>
</evidence>
<evidence type="ECO:0000256" key="1">
    <source>
        <dbReference type="ARBA" id="ARBA00002378"/>
    </source>
</evidence>
<keyword evidence="3 8" id="KW-0813">Transport</keyword>
<keyword evidence="7 8" id="KW-0830">Ubiquinone</keyword>
<evidence type="ECO:0000313" key="12">
    <source>
        <dbReference type="Proteomes" id="UP000609531"/>
    </source>
</evidence>
<dbReference type="Proteomes" id="UP000609531">
    <property type="component" value="Unassembled WGS sequence"/>
</dbReference>
<comment type="subcellular location">
    <subcellularLocation>
        <location evidence="8">Cell membrane</location>
        <topology evidence="8">Peripheral membrane protein</topology>
        <orientation evidence="8">Cytoplasmic side</orientation>
    </subcellularLocation>
</comment>
<comment type="similarity">
    <text evidence="2 8 9">Belongs to the complex I 49 kDa subunit family.</text>
</comment>
<reference evidence="11" key="1">
    <citation type="submission" date="2020-12" db="EMBL/GenBank/DDBJ databases">
        <title>Bacterial taxonomy.</title>
        <authorList>
            <person name="Pan X."/>
        </authorList>
    </citation>
    <scope>NUCLEOTIDE SEQUENCE</scope>
    <source>
        <strain evidence="11">B2012</strain>
    </source>
</reference>
<dbReference type="EC" id="7.1.1.-" evidence="8"/>
<proteinExistence type="inferred from homology"/>
<accession>A0A934IN22</accession>
<dbReference type="SUPFAM" id="SSF56762">
    <property type="entry name" value="HydB/Nqo4-like"/>
    <property type="match status" value="1"/>
</dbReference>
<dbReference type="InterPro" id="IPR014029">
    <property type="entry name" value="NADH_UbQ_OxRdtase_49kDa_CS"/>
</dbReference>
<dbReference type="FunFam" id="1.10.645.10:FF:000005">
    <property type="entry name" value="NADH-quinone oxidoreductase subunit D"/>
    <property type="match status" value="1"/>
</dbReference>
<dbReference type="GO" id="GO:0048038">
    <property type="term" value="F:quinone binding"/>
    <property type="evidence" value="ECO:0007669"/>
    <property type="project" value="UniProtKB-KW"/>
</dbReference>
<evidence type="ECO:0000256" key="2">
    <source>
        <dbReference type="ARBA" id="ARBA00005769"/>
    </source>
</evidence>
<dbReference type="InterPro" id="IPR022885">
    <property type="entry name" value="NDH1_su_D/H"/>
</dbReference>
<dbReference type="InterPro" id="IPR029014">
    <property type="entry name" value="NiFe-Hase_large"/>
</dbReference>
<dbReference type="HAMAP" id="MF_01358">
    <property type="entry name" value="NDH1_NuoD"/>
    <property type="match status" value="1"/>
</dbReference>
<organism evidence="11 12">
    <name type="scientific">Acuticoccus mangrovi</name>
    <dbReference type="NCBI Taxonomy" id="2796142"/>
    <lineage>
        <taxon>Bacteria</taxon>
        <taxon>Pseudomonadati</taxon>
        <taxon>Pseudomonadota</taxon>
        <taxon>Alphaproteobacteria</taxon>
        <taxon>Hyphomicrobiales</taxon>
        <taxon>Amorphaceae</taxon>
        <taxon>Acuticoccus</taxon>
    </lineage>
</organism>
<dbReference type="Gene3D" id="1.10.645.10">
    <property type="entry name" value="Cytochrome-c3 Hydrogenase, chain B"/>
    <property type="match status" value="1"/>
</dbReference>
<dbReference type="InterPro" id="IPR001135">
    <property type="entry name" value="NADH_Q_OxRdtase_suD"/>
</dbReference>
<evidence type="ECO:0000256" key="8">
    <source>
        <dbReference type="HAMAP-Rule" id="MF_01358"/>
    </source>
</evidence>
<keyword evidence="6 8" id="KW-0520">NAD</keyword>